<sequence length="113" mass="13496">MNQDIRKKIAQTERNNLFKKLLLDTFEDTCSIVAETDDLIVEYCINKEQIINFFTIEDKEITSYKRMQKRHIKDWPDDTHRIKEEAGPQLLDNFLTELQLLKQSIQEDAARYC</sequence>
<protein>
    <submittedName>
        <fullName evidence="1">Uncharacterized protein</fullName>
    </submittedName>
</protein>
<dbReference type="Proteomes" id="UP000762676">
    <property type="component" value="Unassembled WGS sequence"/>
</dbReference>
<proteinExistence type="predicted"/>
<dbReference type="EMBL" id="BMAT01012656">
    <property type="protein sequence ID" value="GFR96238.1"/>
    <property type="molecule type" value="Genomic_DNA"/>
</dbReference>
<dbReference type="AlphaFoldDB" id="A0AAV4HE92"/>
<gene>
    <name evidence="1" type="ORF">ElyMa_006293100</name>
</gene>
<name>A0AAV4HE92_9GAST</name>
<organism evidence="1 2">
    <name type="scientific">Elysia marginata</name>
    <dbReference type="NCBI Taxonomy" id="1093978"/>
    <lineage>
        <taxon>Eukaryota</taxon>
        <taxon>Metazoa</taxon>
        <taxon>Spiralia</taxon>
        <taxon>Lophotrochozoa</taxon>
        <taxon>Mollusca</taxon>
        <taxon>Gastropoda</taxon>
        <taxon>Heterobranchia</taxon>
        <taxon>Euthyneura</taxon>
        <taxon>Panpulmonata</taxon>
        <taxon>Sacoglossa</taxon>
        <taxon>Placobranchoidea</taxon>
        <taxon>Plakobranchidae</taxon>
        <taxon>Elysia</taxon>
    </lineage>
</organism>
<evidence type="ECO:0000313" key="2">
    <source>
        <dbReference type="Proteomes" id="UP000762676"/>
    </source>
</evidence>
<accession>A0AAV4HE92</accession>
<reference evidence="1 2" key="1">
    <citation type="journal article" date="2021" name="Elife">
        <title>Chloroplast acquisition without the gene transfer in kleptoplastic sea slugs, Plakobranchus ocellatus.</title>
        <authorList>
            <person name="Maeda T."/>
            <person name="Takahashi S."/>
            <person name="Yoshida T."/>
            <person name="Shimamura S."/>
            <person name="Takaki Y."/>
            <person name="Nagai Y."/>
            <person name="Toyoda A."/>
            <person name="Suzuki Y."/>
            <person name="Arimoto A."/>
            <person name="Ishii H."/>
            <person name="Satoh N."/>
            <person name="Nishiyama T."/>
            <person name="Hasebe M."/>
            <person name="Maruyama T."/>
            <person name="Minagawa J."/>
            <person name="Obokata J."/>
            <person name="Shigenobu S."/>
        </authorList>
    </citation>
    <scope>NUCLEOTIDE SEQUENCE [LARGE SCALE GENOMIC DNA]</scope>
</reference>
<keyword evidence="2" id="KW-1185">Reference proteome</keyword>
<evidence type="ECO:0000313" key="1">
    <source>
        <dbReference type="EMBL" id="GFR96238.1"/>
    </source>
</evidence>
<comment type="caution">
    <text evidence="1">The sequence shown here is derived from an EMBL/GenBank/DDBJ whole genome shotgun (WGS) entry which is preliminary data.</text>
</comment>